<gene>
    <name evidence="1" type="ORF">ATANTOWER_008619</name>
</gene>
<reference evidence="1 2" key="1">
    <citation type="submission" date="2021-07" db="EMBL/GenBank/DDBJ databases">
        <authorList>
            <person name="Palmer J.M."/>
        </authorList>
    </citation>
    <scope>NUCLEOTIDE SEQUENCE [LARGE SCALE GENOMIC DNA]</scope>
    <source>
        <strain evidence="1 2">AT_MEX2019</strain>
        <tissue evidence="1">Muscle</tissue>
    </source>
</reference>
<protein>
    <submittedName>
        <fullName evidence="1">Uncharacterized protein</fullName>
    </submittedName>
</protein>
<dbReference type="Proteomes" id="UP001345963">
    <property type="component" value="Unassembled WGS sequence"/>
</dbReference>
<dbReference type="EMBL" id="JAHUTI010070873">
    <property type="protein sequence ID" value="MED6255365.1"/>
    <property type="molecule type" value="Genomic_DNA"/>
</dbReference>
<organism evidence="1 2">
    <name type="scientific">Ataeniobius toweri</name>
    <dbReference type="NCBI Taxonomy" id="208326"/>
    <lineage>
        <taxon>Eukaryota</taxon>
        <taxon>Metazoa</taxon>
        <taxon>Chordata</taxon>
        <taxon>Craniata</taxon>
        <taxon>Vertebrata</taxon>
        <taxon>Euteleostomi</taxon>
        <taxon>Actinopterygii</taxon>
        <taxon>Neopterygii</taxon>
        <taxon>Teleostei</taxon>
        <taxon>Neoteleostei</taxon>
        <taxon>Acanthomorphata</taxon>
        <taxon>Ovalentaria</taxon>
        <taxon>Atherinomorphae</taxon>
        <taxon>Cyprinodontiformes</taxon>
        <taxon>Goodeidae</taxon>
        <taxon>Ataeniobius</taxon>
    </lineage>
</organism>
<accession>A0ABU7BZ82</accession>
<evidence type="ECO:0000313" key="1">
    <source>
        <dbReference type="EMBL" id="MED6255365.1"/>
    </source>
</evidence>
<comment type="caution">
    <text evidence="1">The sequence shown here is derived from an EMBL/GenBank/DDBJ whole genome shotgun (WGS) entry which is preliminary data.</text>
</comment>
<proteinExistence type="predicted"/>
<sequence>MFSEEKHVFTLILFISKGAARGPSTGVLQQDDSGLDLSEGMKTRSVSGLAVVLNPTMHFQRLHQVVKKLFIS</sequence>
<keyword evidence="2" id="KW-1185">Reference proteome</keyword>
<name>A0ABU7BZ82_9TELE</name>
<evidence type="ECO:0000313" key="2">
    <source>
        <dbReference type="Proteomes" id="UP001345963"/>
    </source>
</evidence>